<proteinExistence type="predicted"/>
<keyword evidence="2" id="KW-1185">Reference proteome</keyword>
<reference evidence="1 2" key="1">
    <citation type="submission" date="2014-04" db="EMBL/GenBank/DDBJ databases">
        <authorList>
            <consortium name="DOE Joint Genome Institute"/>
            <person name="Kuo A."/>
            <person name="Kohler A."/>
            <person name="Nagy L.G."/>
            <person name="Floudas D."/>
            <person name="Copeland A."/>
            <person name="Barry K.W."/>
            <person name="Cichocki N."/>
            <person name="Veneault-Fourrey C."/>
            <person name="LaButti K."/>
            <person name="Lindquist E.A."/>
            <person name="Lipzen A."/>
            <person name="Lundell T."/>
            <person name="Morin E."/>
            <person name="Murat C."/>
            <person name="Sun H."/>
            <person name="Tunlid A."/>
            <person name="Henrissat B."/>
            <person name="Grigoriev I.V."/>
            <person name="Hibbett D.S."/>
            <person name="Martin F."/>
            <person name="Nordberg H.P."/>
            <person name="Cantor M.N."/>
            <person name="Hua S.X."/>
        </authorList>
    </citation>
    <scope>NUCLEOTIDE SEQUENCE [LARGE SCALE GENOMIC DNA]</scope>
    <source>
        <strain evidence="1 2">LaAM-08-1</strain>
    </source>
</reference>
<evidence type="ECO:0000313" key="1">
    <source>
        <dbReference type="EMBL" id="KIJ94682.1"/>
    </source>
</evidence>
<evidence type="ECO:0000313" key="2">
    <source>
        <dbReference type="Proteomes" id="UP000054477"/>
    </source>
</evidence>
<organism evidence="1 2">
    <name type="scientific">Laccaria amethystina LaAM-08-1</name>
    <dbReference type="NCBI Taxonomy" id="1095629"/>
    <lineage>
        <taxon>Eukaryota</taxon>
        <taxon>Fungi</taxon>
        <taxon>Dikarya</taxon>
        <taxon>Basidiomycota</taxon>
        <taxon>Agaricomycotina</taxon>
        <taxon>Agaricomycetes</taxon>
        <taxon>Agaricomycetidae</taxon>
        <taxon>Agaricales</taxon>
        <taxon>Agaricineae</taxon>
        <taxon>Hydnangiaceae</taxon>
        <taxon>Laccaria</taxon>
    </lineage>
</organism>
<protein>
    <submittedName>
        <fullName evidence="1">Uncharacterized protein</fullName>
    </submittedName>
</protein>
<dbReference type="OrthoDB" id="5598057at2759"/>
<reference evidence="2" key="2">
    <citation type="submission" date="2015-01" db="EMBL/GenBank/DDBJ databases">
        <title>Evolutionary Origins and Diversification of the Mycorrhizal Mutualists.</title>
        <authorList>
            <consortium name="DOE Joint Genome Institute"/>
            <consortium name="Mycorrhizal Genomics Consortium"/>
            <person name="Kohler A."/>
            <person name="Kuo A."/>
            <person name="Nagy L.G."/>
            <person name="Floudas D."/>
            <person name="Copeland A."/>
            <person name="Barry K.W."/>
            <person name="Cichocki N."/>
            <person name="Veneault-Fourrey C."/>
            <person name="LaButti K."/>
            <person name="Lindquist E.A."/>
            <person name="Lipzen A."/>
            <person name="Lundell T."/>
            <person name="Morin E."/>
            <person name="Murat C."/>
            <person name="Riley R."/>
            <person name="Ohm R."/>
            <person name="Sun H."/>
            <person name="Tunlid A."/>
            <person name="Henrissat B."/>
            <person name="Grigoriev I.V."/>
            <person name="Hibbett D.S."/>
            <person name="Martin F."/>
        </authorList>
    </citation>
    <scope>NUCLEOTIDE SEQUENCE [LARGE SCALE GENOMIC DNA]</scope>
    <source>
        <strain evidence="2">LaAM-08-1</strain>
    </source>
</reference>
<dbReference type="STRING" id="1095629.A0A0C9XEV3"/>
<dbReference type="HOGENOM" id="CLU_2794326_0_0_1"/>
<dbReference type="Proteomes" id="UP000054477">
    <property type="component" value="Unassembled WGS sequence"/>
</dbReference>
<name>A0A0C9XEV3_9AGAR</name>
<accession>A0A0C9XEV3</accession>
<sequence>MSALSHHQGSVNRSIEMYDLKPVDVLLERFTAWKAIVRQLTAWFEDVFYTIQDQSCIVADHHADLDHT</sequence>
<gene>
    <name evidence="1" type="ORF">K443DRAFT_11930</name>
</gene>
<dbReference type="EMBL" id="KN838783">
    <property type="protein sequence ID" value="KIJ94682.1"/>
    <property type="molecule type" value="Genomic_DNA"/>
</dbReference>
<dbReference type="AlphaFoldDB" id="A0A0C9XEV3"/>